<keyword evidence="2" id="KW-1185">Reference proteome</keyword>
<dbReference type="AlphaFoldDB" id="A0A2I1GV99"/>
<evidence type="ECO:0000313" key="1">
    <source>
        <dbReference type="EMBL" id="PKY50454.1"/>
    </source>
</evidence>
<organism evidence="1 2">
    <name type="scientific">Rhizophagus irregularis</name>
    <dbReference type="NCBI Taxonomy" id="588596"/>
    <lineage>
        <taxon>Eukaryota</taxon>
        <taxon>Fungi</taxon>
        <taxon>Fungi incertae sedis</taxon>
        <taxon>Mucoromycota</taxon>
        <taxon>Glomeromycotina</taxon>
        <taxon>Glomeromycetes</taxon>
        <taxon>Glomerales</taxon>
        <taxon>Glomeraceae</taxon>
        <taxon>Rhizophagus</taxon>
    </lineage>
</organism>
<comment type="caution">
    <text evidence="1">The sequence shown here is derived from an EMBL/GenBank/DDBJ whole genome shotgun (WGS) entry which is preliminary data.</text>
</comment>
<sequence length="51" mass="6013">MRSKAFIDGCLKRNQIQLVPQSQKKVRPKHQRVQVNNRLRRGVEEDGVKSR</sequence>
<dbReference type="Proteomes" id="UP000234323">
    <property type="component" value="Unassembled WGS sequence"/>
</dbReference>
<gene>
    <name evidence="1" type="ORF">RhiirA4_466957</name>
</gene>
<name>A0A2I1GV99_9GLOM</name>
<evidence type="ECO:0000313" key="2">
    <source>
        <dbReference type="Proteomes" id="UP000234323"/>
    </source>
</evidence>
<reference evidence="1 2" key="1">
    <citation type="submission" date="2015-10" db="EMBL/GenBank/DDBJ databases">
        <title>Genome analyses suggest a sexual origin of heterokaryosis in a supposedly ancient asexual fungus.</title>
        <authorList>
            <person name="Ropars J."/>
            <person name="Sedzielewska K."/>
            <person name="Noel J."/>
            <person name="Charron P."/>
            <person name="Farinelli L."/>
            <person name="Marton T."/>
            <person name="Kruger M."/>
            <person name="Pelin A."/>
            <person name="Brachmann A."/>
            <person name="Corradi N."/>
        </authorList>
    </citation>
    <scope>NUCLEOTIDE SEQUENCE [LARGE SCALE GENOMIC DNA]</scope>
    <source>
        <strain evidence="1 2">A4</strain>
    </source>
</reference>
<proteinExistence type="predicted"/>
<dbReference type="EMBL" id="LLXI01000880">
    <property type="protein sequence ID" value="PKY50454.1"/>
    <property type="molecule type" value="Genomic_DNA"/>
</dbReference>
<accession>A0A2I1GV99</accession>
<protein>
    <submittedName>
        <fullName evidence="1">Uncharacterized protein</fullName>
    </submittedName>
</protein>